<evidence type="ECO:0000259" key="1">
    <source>
        <dbReference type="PROSITE" id="PS51730"/>
    </source>
</evidence>
<dbReference type="InterPro" id="IPR007965">
    <property type="entry name" value="GNAT_ATAT"/>
</dbReference>
<evidence type="ECO:0000313" key="3">
    <source>
        <dbReference type="Proteomes" id="UP000194236"/>
    </source>
</evidence>
<sequence>TFISEVINRLGEESSKAQKLQIPITTTTKFTADTNDDLIYLMFARCNVSKQSRFKEIGFIRFGKRDLYFDDGTSLKHLVNCPSILGYEMKLVFSGHASNTTQIMNEMTETDGDGDEEVRTGYFGIRSYLHHFYENSREYDEHATEL</sequence>
<gene>
    <name evidence="2" type="ORF">BLA29_001853</name>
</gene>
<dbReference type="AlphaFoldDB" id="A0A1Y3BUJ5"/>
<name>A0A1Y3BUJ5_EURMA</name>
<dbReference type="Gene3D" id="3.40.630.30">
    <property type="match status" value="1"/>
</dbReference>
<evidence type="ECO:0000313" key="2">
    <source>
        <dbReference type="EMBL" id="OTF83658.1"/>
    </source>
</evidence>
<dbReference type="Pfam" id="PF05301">
    <property type="entry name" value="Acetyltransf_16"/>
    <property type="match status" value="1"/>
</dbReference>
<dbReference type="GO" id="GO:0005874">
    <property type="term" value="C:microtubule"/>
    <property type="evidence" value="ECO:0007669"/>
    <property type="project" value="InterPro"/>
</dbReference>
<dbReference type="PROSITE" id="PS51730">
    <property type="entry name" value="GNAT_ATAT"/>
    <property type="match status" value="1"/>
</dbReference>
<proteinExistence type="predicted"/>
<feature type="non-terminal residue" evidence="2">
    <location>
        <position position="1"/>
    </location>
</feature>
<dbReference type="GO" id="GO:0019799">
    <property type="term" value="F:tubulin N-acetyltransferase activity"/>
    <property type="evidence" value="ECO:0007669"/>
    <property type="project" value="InterPro"/>
</dbReference>
<feature type="domain" description="N-acetyltransferase" evidence="1">
    <location>
        <begin position="1"/>
        <end position="146"/>
    </location>
</feature>
<protein>
    <recommendedName>
        <fullName evidence="1">N-acetyltransferase domain-containing protein</fullName>
    </recommendedName>
</protein>
<keyword evidence="3" id="KW-1185">Reference proteome</keyword>
<dbReference type="Proteomes" id="UP000194236">
    <property type="component" value="Unassembled WGS sequence"/>
</dbReference>
<comment type="caution">
    <text evidence="2">The sequence shown here is derived from an EMBL/GenBank/DDBJ whole genome shotgun (WGS) entry which is preliminary data.</text>
</comment>
<dbReference type="OrthoDB" id="447510at2759"/>
<dbReference type="EMBL" id="MUJZ01002657">
    <property type="protein sequence ID" value="OTF83658.1"/>
    <property type="molecule type" value="Genomic_DNA"/>
</dbReference>
<organism evidence="2 3">
    <name type="scientific">Euroglyphus maynei</name>
    <name type="common">Mayne's house dust mite</name>
    <dbReference type="NCBI Taxonomy" id="6958"/>
    <lineage>
        <taxon>Eukaryota</taxon>
        <taxon>Metazoa</taxon>
        <taxon>Ecdysozoa</taxon>
        <taxon>Arthropoda</taxon>
        <taxon>Chelicerata</taxon>
        <taxon>Arachnida</taxon>
        <taxon>Acari</taxon>
        <taxon>Acariformes</taxon>
        <taxon>Sarcoptiformes</taxon>
        <taxon>Astigmata</taxon>
        <taxon>Psoroptidia</taxon>
        <taxon>Analgoidea</taxon>
        <taxon>Pyroglyphidae</taxon>
        <taxon>Pyroglyphinae</taxon>
        <taxon>Euroglyphus</taxon>
    </lineage>
</organism>
<accession>A0A1Y3BUJ5</accession>
<reference evidence="2 3" key="1">
    <citation type="submission" date="2017-03" db="EMBL/GenBank/DDBJ databases">
        <title>Genome Survey of Euroglyphus maynei.</title>
        <authorList>
            <person name="Arlian L.G."/>
            <person name="Morgan M.S."/>
            <person name="Rider S.D."/>
        </authorList>
    </citation>
    <scope>NUCLEOTIDE SEQUENCE [LARGE SCALE GENOMIC DNA]</scope>
    <source>
        <strain evidence="2">Arlian Lab</strain>
        <tissue evidence="2">Whole body</tissue>
    </source>
</reference>